<evidence type="ECO:0000256" key="1">
    <source>
        <dbReference type="SAM" id="MobiDB-lite"/>
    </source>
</evidence>
<protein>
    <submittedName>
        <fullName evidence="4">Lipocalin-like domain-containing protein</fullName>
    </submittedName>
</protein>
<dbReference type="InterPro" id="IPR024311">
    <property type="entry name" value="Lipocalin-like"/>
</dbReference>
<dbReference type="AlphaFoldDB" id="A0A1M6J3Y7"/>
<dbReference type="PROSITE" id="PS51257">
    <property type="entry name" value="PROKAR_LIPOPROTEIN"/>
    <property type="match status" value="1"/>
</dbReference>
<sequence>MKKLNSKVKYTVLGLIAILVAVSMSSCDDETELEVKLFIEGTWNATSVTGGVSDDDGDGVSGTDEDPDWSITFNDDSYTVDGDAIIEGNGSYTVDGDKITLDPENGSPTSWKVEDINADYMRASYTDEGDDGSATIEIEFDKQ</sequence>
<reference evidence="5" key="1">
    <citation type="submission" date="2016-11" db="EMBL/GenBank/DDBJ databases">
        <authorList>
            <person name="Varghese N."/>
            <person name="Submissions S."/>
        </authorList>
    </citation>
    <scope>NUCLEOTIDE SEQUENCE [LARGE SCALE GENOMIC DNA]</scope>
    <source>
        <strain evidence="5">DSM 26134</strain>
    </source>
</reference>
<organism evidence="4 5">
    <name type="scientific">Reichenbachiella agariperforans</name>
    <dbReference type="NCBI Taxonomy" id="156994"/>
    <lineage>
        <taxon>Bacteria</taxon>
        <taxon>Pseudomonadati</taxon>
        <taxon>Bacteroidota</taxon>
        <taxon>Cytophagia</taxon>
        <taxon>Cytophagales</taxon>
        <taxon>Reichenbachiellaceae</taxon>
        <taxon>Reichenbachiella</taxon>
    </lineage>
</organism>
<name>A0A1M6J3Y7_REIAG</name>
<evidence type="ECO:0000313" key="5">
    <source>
        <dbReference type="Proteomes" id="UP000184474"/>
    </source>
</evidence>
<keyword evidence="2" id="KW-0732">Signal</keyword>
<gene>
    <name evidence="4" type="ORF">SAMN04488028_10133</name>
</gene>
<feature type="domain" description="Lipocalin-like" evidence="3">
    <location>
        <begin position="39"/>
        <end position="121"/>
    </location>
</feature>
<feature type="chain" id="PRO_5011957616" evidence="2">
    <location>
        <begin position="29"/>
        <end position="143"/>
    </location>
</feature>
<dbReference type="RefSeq" id="WP_084190248.1">
    <property type="nucleotide sequence ID" value="NZ_FRAA01000001.1"/>
</dbReference>
<dbReference type="EMBL" id="FRAA01000001">
    <property type="protein sequence ID" value="SHJ41398.1"/>
    <property type="molecule type" value="Genomic_DNA"/>
</dbReference>
<keyword evidence="5" id="KW-1185">Reference proteome</keyword>
<evidence type="ECO:0000256" key="2">
    <source>
        <dbReference type="SAM" id="SignalP"/>
    </source>
</evidence>
<feature type="region of interest" description="Disordered" evidence="1">
    <location>
        <begin position="48"/>
        <end position="73"/>
    </location>
</feature>
<feature type="compositionally biased region" description="Acidic residues" evidence="1">
    <location>
        <begin position="53"/>
        <end position="68"/>
    </location>
</feature>
<proteinExistence type="predicted"/>
<evidence type="ECO:0000259" key="3">
    <source>
        <dbReference type="Pfam" id="PF13648"/>
    </source>
</evidence>
<evidence type="ECO:0000313" key="4">
    <source>
        <dbReference type="EMBL" id="SHJ41398.1"/>
    </source>
</evidence>
<feature type="signal peptide" evidence="2">
    <location>
        <begin position="1"/>
        <end position="28"/>
    </location>
</feature>
<dbReference type="Proteomes" id="UP000184474">
    <property type="component" value="Unassembled WGS sequence"/>
</dbReference>
<accession>A0A1M6J3Y7</accession>
<dbReference type="Pfam" id="PF13648">
    <property type="entry name" value="Lipocalin_4"/>
    <property type="match status" value="1"/>
</dbReference>